<dbReference type="Pfam" id="PF08240">
    <property type="entry name" value="ADH_N"/>
    <property type="match status" value="1"/>
</dbReference>
<feature type="domain" description="Enoyl reductase (ER)" evidence="3">
    <location>
        <begin position="10"/>
        <end position="323"/>
    </location>
</feature>
<dbReference type="InterPro" id="IPR002364">
    <property type="entry name" value="Quin_OxRdtase/zeta-crystal_CS"/>
</dbReference>
<dbReference type="SMART" id="SM00829">
    <property type="entry name" value="PKS_ER"/>
    <property type="match status" value="1"/>
</dbReference>
<sequence>MKTVIFKHFGDPDVLQLVERPTPGIKPGEVLIDIHATALNFSDLLQRRGTYVMKTEGENILGIECSGVITEVGANVSNRAVGDRVCALLPGGGYGEQVAVNAEHVLPCPQGLSLLEAAALPEAACTLWSNLRDIGRLQPGETVLIHGGAGGVGSLAIQWARQWGARVLTTAGSPDKLQRCLELGADVAIDYRNEDFVDVVARVTEGRGVDVILDNMGAAYLARNIEALAVDGRIVMIGLQSGREAPIHLGKMMSKRAALHTTSLRDRSAAAKAAIVAGVLHDVWPHLLTGTIKPVIDKTFPLSDVVAAHAYMESGGHVGKIVLQIKDSR</sequence>
<dbReference type="PATRIC" id="fig|317.174.peg.3883"/>
<organism evidence="4 5">
    <name type="scientific">Pseudomonas syringae</name>
    <dbReference type="NCBI Taxonomy" id="317"/>
    <lineage>
        <taxon>Bacteria</taxon>
        <taxon>Pseudomonadati</taxon>
        <taxon>Pseudomonadota</taxon>
        <taxon>Gammaproteobacteria</taxon>
        <taxon>Pseudomonadales</taxon>
        <taxon>Pseudomonadaceae</taxon>
        <taxon>Pseudomonas</taxon>
    </lineage>
</organism>
<dbReference type="Proteomes" id="UP000028643">
    <property type="component" value="Unassembled WGS sequence"/>
</dbReference>
<reference evidence="4 5" key="1">
    <citation type="submission" date="2014-07" db="EMBL/GenBank/DDBJ databases">
        <title>Draft Genome Sequences of Environmental Pseudomonas syringae strains.</title>
        <authorList>
            <person name="Baltrus D.A."/>
            <person name="Berge O."/>
            <person name="Morris C."/>
        </authorList>
    </citation>
    <scope>NUCLEOTIDE SEQUENCE [LARGE SCALE GENOMIC DNA]</scope>
    <source>
        <strain evidence="4 5">CEB003</strain>
    </source>
</reference>
<dbReference type="InterPro" id="IPR036291">
    <property type="entry name" value="NAD(P)-bd_dom_sf"/>
</dbReference>
<evidence type="ECO:0000313" key="5">
    <source>
        <dbReference type="Proteomes" id="UP000028643"/>
    </source>
</evidence>
<dbReference type="PANTHER" id="PTHR48106:SF8">
    <property type="entry name" value="OS02G0805600 PROTEIN"/>
    <property type="match status" value="1"/>
</dbReference>
<dbReference type="Gene3D" id="3.90.180.10">
    <property type="entry name" value="Medium-chain alcohol dehydrogenases, catalytic domain"/>
    <property type="match status" value="1"/>
</dbReference>
<dbReference type="GO" id="GO:0070402">
    <property type="term" value="F:NADPH binding"/>
    <property type="evidence" value="ECO:0007669"/>
    <property type="project" value="TreeGrafter"/>
</dbReference>
<dbReference type="NCBIfam" id="TIGR02824">
    <property type="entry name" value="quinone_pig3"/>
    <property type="match status" value="1"/>
</dbReference>
<dbReference type="CDD" id="cd05276">
    <property type="entry name" value="p53_inducible_oxidoreductase"/>
    <property type="match status" value="1"/>
</dbReference>
<dbReference type="SUPFAM" id="SSF50129">
    <property type="entry name" value="GroES-like"/>
    <property type="match status" value="1"/>
</dbReference>
<dbReference type="EMBL" id="JPQT01000116">
    <property type="protein sequence ID" value="KFE49680.1"/>
    <property type="molecule type" value="Genomic_DNA"/>
</dbReference>
<dbReference type="Pfam" id="PF13602">
    <property type="entry name" value="ADH_zinc_N_2"/>
    <property type="match status" value="1"/>
</dbReference>
<dbReference type="AlphaFoldDB" id="A0A085V2L7"/>
<protein>
    <submittedName>
        <fullName evidence="4">NADPH:quinone oxidoreductase</fullName>
    </submittedName>
</protein>
<dbReference type="InterPro" id="IPR011032">
    <property type="entry name" value="GroES-like_sf"/>
</dbReference>
<dbReference type="InterPro" id="IPR013154">
    <property type="entry name" value="ADH-like_N"/>
</dbReference>
<dbReference type="PANTHER" id="PTHR48106">
    <property type="entry name" value="QUINONE OXIDOREDUCTASE PIG3-RELATED"/>
    <property type="match status" value="1"/>
</dbReference>
<dbReference type="GO" id="GO:0008270">
    <property type="term" value="F:zinc ion binding"/>
    <property type="evidence" value="ECO:0007669"/>
    <property type="project" value="InterPro"/>
</dbReference>
<dbReference type="InterPro" id="IPR014189">
    <property type="entry name" value="Quinone_OxRdtase_PIG3"/>
</dbReference>
<evidence type="ECO:0000313" key="4">
    <source>
        <dbReference type="EMBL" id="KFE49680.1"/>
    </source>
</evidence>
<keyword evidence="1" id="KW-0521">NADP</keyword>
<accession>A0A085V2L7</accession>
<evidence type="ECO:0000256" key="2">
    <source>
        <dbReference type="ARBA" id="ARBA00023002"/>
    </source>
</evidence>
<dbReference type="RefSeq" id="WP_047576945.1">
    <property type="nucleotide sequence ID" value="NZ_JPQT01000116.1"/>
</dbReference>
<dbReference type="GO" id="GO:0016651">
    <property type="term" value="F:oxidoreductase activity, acting on NAD(P)H"/>
    <property type="evidence" value="ECO:0007669"/>
    <property type="project" value="TreeGrafter"/>
</dbReference>
<dbReference type="SUPFAM" id="SSF51735">
    <property type="entry name" value="NAD(P)-binding Rossmann-fold domains"/>
    <property type="match status" value="1"/>
</dbReference>
<evidence type="ECO:0000259" key="3">
    <source>
        <dbReference type="SMART" id="SM00829"/>
    </source>
</evidence>
<dbReference type="InterPro" id="IPR020843">
    <property type="entry name" value="ER"/>
</dbReference>
<dbReference type="Gene3D" id="3.40.50.720">
    <property type="entry name" value="NAD(P)-binding Rossmann-like Domain"/>
    <property type="match status" value="1"/>
</dbReference>
<comment type="caution">
    <text evidence="4">The sequence shown here is derived from an EMBL/GenBank/DDBJ whole genome shotgun (WGS) entry which is preliminary data.</text>
</comment>
<dbReference type="PROSITE" id="PS01162">
    <property type="entry name" value="QOR_ZETA_CRYSTAL"/>
    <property type="match status" value="1"/>
</dbReference>
<proteinExistence type="predicted"/>
<keyword evidence="2" id="KW-0560">Oxidoreductase</keyword>
<gene>
    <name evidence="4" type="ORF">IV02_18990</name>
</gene>
<evidence type="ECO:0000256" key="1">
    <source>
        <dbReference type="ARBA" id="ARBA00022857"/>
    </source>
</evidence>
<name>A0A085V2L7_PSESX</name>